<feature type="non-terminal residue" evidence="2">
    <location>
        <position position="1"/>
    </location>
</feature>
<feature type="region of interest" description="Disordered" evidence="1">
    <location>
        <begin position="43"/>
        <end position="66"/>
    </location>
</feature>
<dbReference type="AlphaFoldDB" id="A0A6J4RE90"/>
<proteinExistence type="predicted"/>
<gene>
    <name evidence="2" type="ORF">AVDCRST_MAG12-241</name>
</gene>
<name>A0A6J4RE90_9ACTN</name>
<feature type="region of interest" description="Disordered" evidence="1">
    <location>
        <begin position="1"/>
        <end position="26"/>
    </location>
</feature>
<evidence type="ECO:0000256" key="1">
    <source>
        <dbReference type="SAM" id="MobiDB-lite"/>
    </source>
</evidence>
<protein>
    <submittedName>
        <fullName evidence="2">Uncharacterized protein</fullName>
    </submittedName>
</protein>
<organism evidence="2">
    <name type="scientific">uncultured Rubrobacteraceae bacterium</name>
    <dbReference type="NCBI Taxonomy" id="349277"/>
    <lineage>
        <taxon>Bacteria</taxon>
        <taxon>Bacillati</taxon>
        <taxon>Actinomycetota</taxon>
        <taxon>Rubrobacteria</taxon>
        <taxon>Rubrobacterales</taxon>
        <taxon>Rubrobacteraceae</taxon>
        <taxon>environmental samples</taxon>
    </lineage>
</organism>
<feature type="non-terminal residue" evidence="2">
    <location>
        <position position="66"/>
    </location>
</feature>
<sequence>EAARRRGGGGPHRCRRTSAPAIQAGGRSALDGRLACSFALPRRPRLAGPRSREEHLHEHSHRRQCL</sequence>
<dbReference type="EMBL" id="CADCVK010000029">
    <property type="protein sequence ID" value="CAA9465227.1"/>
    <property type="molecule type" value="Genomic_DNA"/>
</dbReference>
<reference evidence="2" key="1">
    <citation type="submission" date="2020-02" db="EMBL/GenBank/DDBJ databases">
        <authorList>
            <person name="Meier V. D."/>
        </authorList>
    </citation>
    <scope>NUCLEOTIDE SEQUENCE</scope>
    <source>
        <strain evidence="2">AVDCRST_MAG12</strain>
    </source>
</reference>
<accession>A0A6J4RE90</accession>
<evidence type="ECO:0000313" key="2">
    <source>
        <dbReference type="EMBL" id="CAA9465227.1"/>
    </source>
</evidence>